<evidence type="ECO:0000313" key="2">
    <source>
        <dbReference type="Proteomes" id="UP000250275"/>
    </source>
</evidence>
<name>A0A310SLP8_9HYME</name>
<accession>A0A310SLP8</accession>
<reference evidence="1 2" key="1">
    <citation type="submission" date="2015-07" db="EMBL/GenBank/DDBJ databases">
        <title>The genome of Eufriesea mexicana.</title>
        <authorList>
            <person name="Pan H."/>
            <person name="Kapheim K."/>
        </authorList>
    </citation>
    <scope>NUCLEOTIDE SEQUENCE [LARGE SCALE GENOMIC DNA]</scope>
    <source>
        <strain evidence="1">0111107269</strain>
        <tissue evidence="1">Whole body</tissue>
    </source>
</reference>
<sequence length="75" mass="8435">MGRTLLGSFIFSLLEAGKYEKMAATAFAIFRYLKLVINDADAFKPPYKLDRNQTANIGVLTIAMFTFHDAFFSGF</sequence>
<dbReference type="EMBL" id="KQ764553">
    <property type="protein sequence ID" value="OAD54489.1"/>
    <property type="molecule type" value="Genomic_DNA"/>
</dbReference>
<keyword evidence="2" id="KW-1185">Reference proteome</keyword>
<dbReference type="AlphaFoldDB" id="A0A310SLP8"/>
<protein>
    <submittedName>
        <fullName evidence="1">Uncharacterized protein</fullName>
    </submittedName>
</protein>
<evidence type="ECO:0000313" key="1">
    <source>
        <dbReference type="EMBL" id="OAD54489.1"/>
    </source>
</evidence>
<organism evidence="1 2">
    <name type="scientific">Eufriesea mexicana</name>
    <dbReference type="NCBI Taxonomy" id="516756"/>
    <lineage>
        <taxon>Eukaryota</taxon>
        <taxon>Metazoa</taxon>
        <taxon>Ecdysozoa</taxon>
        <taxon>Arthropoda</taxon>
        <taxon>Hexapoda</taxon>
        <taxon>Insecta</taxon>
        <taxon>Pterygota</taxon>
        <taxon>Neoptera</taxon>
        <taxon>Endopterygota</taxon>
        <taxon>Hymenoptera</taxon>
        <taxon>Apocrita</taxon>
        <taxon>Aculeata</taxon>
        <taxon>Apoidea</taxon>
        <taxon>Anthophila</taxon>
        <taxon>Apidae</taxon>
        <taxon>Eufriesea</taxon>
    </lineage>
</organism>
<dbReference type="Proteomes" id="UP000250275">
    <property type="component" value="Unassembled WGS sequence"/>
</dbReference>
<gene>
    <name evidence="1" type="ORF">WN48_06727</name>
</gene>
<proteinExistence type="predicted"/>